<dbReference type="EMBL" id="UINC01019263">
    <property type="protein sequence ID" value="SVA81480.1"/>
    <property type="molecule type" value="Genomic_DNA"/>
</dbReference>
<name>A0A381YX04_9ZZZZ</name>
<dbReference type="GO" id="GO:0008081">
    <property type="term" value="F:phosphoric diester hydrolase activity"/>
    <property type="evidence" value="ECO:0007669"/>
    <property type="project" value="InterPro"/>
</dbReference>
<dbReference type="PANTHER" id="PTHR46211:SF14">
    <property type="entry name" value="GLYCEROPHOSPHODIESTER PHOSPHODIESTERASE"/>
    <property type="match status" value="1"/>
</dbReference>
<dbReference type="PANTHER" id="PTHR46211">
    <property type="entry name" value="GLYCEROPHOSPHORYL DIESTER PHOSPHODIESTERASE"/>
    <property type="match status" value="1"/>
</dbReference>
<dbReference type="Gene3D" id="3.20.20.190">
    <property type="entry name" value="Phosphatidylinositol (PI) phosphodiesterase"/>
    <property type="match status" value="1"/>
</dbReference>
<dbReference type="InterPro" id="IPR030395">
    <property type="entry name" value="GP_PDE_dom"/>
</dbReference>
<dbReference type="AlphaFoldDB" id="A0A381YX04"/>
<dbReference type="InterPro" id="IPR017946">
    <property type="entry name" value="PLC-like_Pdiesterase_TIM-brl"/>
</dbReference>
<sequence>MHPFFKDFKFAGFVHRGGAEEVVENTLEAFKYSSEMGFTFMETDVQCSKDGHVVVFHDEDLERMAGMKKKICDLSYREINGIILQGGLKIPSLNELLSSFKDLRFNIDVKADEALEGTVQIVKDHKALNRVCFASFSSRRLDQIRNLAGPNCCTSMGTREILQARIGSFGIPLNLSSGYCAQVPLSQWGLPLVTVNFINYLKKKGKLIHVWTI</sequence>
<evidence type="ECO:0000259" key="1">
    <source>
        <dbReference type="PROSITE" id="PS51704"/>
    </source>
</evidence>
<dbReference type="Pfam" id="PF03009">
    <property type="entry name" value="GDPD"/>
    <property type="match status" value="1"/>
</dbReference>
<reference evidence="2" key="1">
    <citation type="submission" date="2018-05" db="EMBL/GenBank/DDBJ databases">
        <authorList>
            <person name="Lanie J.A."/>
            <person name="Ng W.-L."/>
            <person name="Kazmierczak K.M."/>
            <person name="Andrzejewski T.M."/>
            <person name="Davidsen T.M."/>
            <person name="Wayne K.J."/>
            <person name="Tettelin H."/>
            <person name="Glass J.I."/>
            <person name="Rusch D."/>
            <person name="Podicherti R."/>
            <person name="Tsui H.-C.T."/>
            <person name="Winkler M.E."/>
        </authorList>
    </citation>
    <scope>NUCLEOTIDE SEQUENCE</scope>
</reference>
<dbReference type="SUPFAM" id="SSF51695">
    <property type="entry name" value="PLC-like phosphodiesterases"/>
    <property type="match status" value="1"/>
</dbReference>
<protein>
    <recommendedName>
        <fullName evidence="1">GP-PDE domain-containing protein</fullName>
    </recommendedName>
</protein>
<feature type="non-terminal residue" evidence="2">
    <location>
        <position position="213"/>
    </location>
</feature>
<dbReference type="PROSITE" id="PS51704">
    <property type="entry name" value="GP_PDE"/>
    <property type="match status" value="1"/>
</dbReference>
<proteinExistence type="predicted"/>
<evidence type="ECO:0000313" key="2">
    <source>
        <dbReference type="EMBL" id="SVA81480.1"/>
    </source>
</evidence>
<gene>
    <name evidence="2" type="ORF">METZ01_LOCUS134334</name>
</gene>
<accession>A0A381YX04</accession>
<organism evidence="2">
    <name type="scientific">marine metagenome</name>
    <dbReference type="NCBI Taxonomy" id="408172"/>
    <lineage>
        <taxon>unclassified sequences</taxon>
        <taxon>metagenomes</taxon>
        <taxon>ecological metagenomes</taxon>
    </lineage>
</organism>
<dbReference type="GO" id="GO:0006629">
    <property type="term" value="P:lipid metabolic process"/>
    <property type="evidence" value="ECO:0007669"/>
    <property type="project" value="InterPro"/>
</dbReference>
<feature type="domain" description="GP-PDE" evidence="1">
    <location>
        <begin position="10"/>
        <end position="213"/>
    </location>
</feature>